<keyword evidence="3" id="KW-1185">Reference proteome</keyword>
<dbReference type="OrthoDB" id="8191594at2759"/>
<reference evidence="2 3" key="1">
    <citation type="journal article" date="2013" name="Curr. Biol.">
        <title>The Genome of the Foraminiferan Reticulomyxa filosa.</title>
        <authorList>
            <person name="Glockner G."/>
            <person name="Hulsmann N."/>
            <person name="Schleicher M."/>
            <person name="Noegel A.A."/>
            <person name="Eichinger L."/>
            <person name="Gallinger C."/>
            <person name="Pawlowski J."/>
            <person name="Sierra R."/>
            <person name="Euteneuer U."/>
            <person name="Pillet L."/>
            <person name="Moustafa A."/>
            <person name="Platzer M."/>
            <person name="Groth M."/>
            <person name="Szafranski K."/>
            <person name="Schliwa M."/>
        </authorList>
    </citation>
    <scope>NUCLEOTIDE SEQUENCE [LARGE SCALE GENOMIC DNA]</scope>
</reference>
<protein>
    <submittedName>
        <fullName evidence="2">Uncharacterized protein</fullName>
    </submittedName>
</protein>
<evidence type="ECO:0000313" key="3">
    <source>
        <dbReference type="Proteomes" id="UP000023152"/>
    </source>
</evidence>
<dbReference type="EMBL" id="ASPP01026070">
    <property type="protein sequence ID" value="ETO07538.1"/>
    <property type="molecule type" value="Genomic_DNA"/>
</dbReference>
<evidence type="ECO:0000313" key="2">
    <source>
        <dbReference type="EMBL" id="ETO07538.1"/>
    </source>
</evidence>
<gene>
    <name evidence="2" type="ORF">RFI_29855</name>
</gene>
<keyword evidence="1" id="KW-0812">Transmembrane</keyword>
<name>X6M038_RETFI</name>
<dbReference type="AlphaFoldDB" id="X6M038"/>
<organism evidence="2 3">
    <name type="scientific">Reticulomyxa filosa</name>
    <dbReference type="NCBI Taxonomy" id="46433"/>
    <lineage>
        <taxon>Eukaryota</taxon>
        <taxon>Sar</taxon>
        <taxon>Rhizaria</taxon>
        <taxon>Retaria</taxon>
        <taxon>Foraminifera</taxon>
        <taxon>Monothalamids</taxon>
        <taxon>Reticulomyxidae</taxon>
        <taxon>Reticulomyxa</taxon>
    </lineage>
</organism>
<sequence>MYFIISKQIWFYNSSLGTEITYLMSLFFFWQIMAVIDWNFLKKSKGPAQSFFFLPNKAGMEEIQKVHKQQTKEYLEKIQSSEAWKKLVATMHLKDVRMEVFSDRHYPEALTLLSFQFSMYGGTINHASFHVSAEENLARFKPLLRFAIETGTSLATVKVDTNRLVAITIMYDLLAKVPTEINSTFQLFRKEIINQSLLSLPSIKNNVFDTNMQPLPFVYVYMYIHIKYGEVQWLDVFAVDPFFKHQGIGIFNAFISTLLMYCIGYKQYLGVATNPASSLLMVTTTQKTNATLNYTIFDYSECELITKNDEHISRMSDVYNRLITKFGFTEKYVQQLKESSKMLVFLQDLQDYKWWTRVAEKNFFNSKAVVDQFVLSKMKTKSRAKL</sequence>
<comment type="caution">
    <text evidence="2">The sequence shown here is derived from an EMBL/GenBank/DDBJ whole genome shotgun (WGS) entry which is preliminary data.</text>
</comment>
<evidence type="ECO:0000256" key="1">
    <source>
        <dbReference type="SAM" id="Phobius"/>
    </source>
</evidence>
<feature type="transmembrane region" description="Helical" evidence="1">
    <location>
        <begin position="20"/>
        <end position="41"/>
    </location>
</feature>
<keyword evidence="1" id="KW-1133">Transmembrane helix</keyword>
<dbReference type="Proteomes" id="UP000023152">
    <property type="component" value="Unassembled WGS sequence"/>
</dbReference>
<proteinExistence type="predicted"/>
<keyword evidence="1" id="KW-0472">Membrane</keyword>
<accession>X6M038</accession>
<dbReference type="Gene3D" id="3.40.630.30">
    <property type="match status" value="1"/>
</dbReference>